<evidence type="ECO:0000256" key="5">
    <source>
        <dbReference type="ARBA" id="ARBA00022840"/>
    </source>
</evidence>
<keyword evidence="2 10" id="KW-0808">Transferase</keyword>
<evidence type="ECO:0000256" key="3">
    <source>
        <dbReference type="ARBA" id="ARBA00022694"/>
    </source>
</evidence>
<evidence type="ECO:0000256" key="2">
    <source>
        <dbReference type="ARBA" id="ARBA00022679"/>
    </source>
</evidence>
<dbReference type="KEGG" id="mamp:MAMA39_05250"/>
<dbReference type="InterPro" id="IPR046885">
    <property type="entry name" value="MnmA-like_C"/>
</dbReference>
<feature type="binding site" evidence="10">
    <location>
        <position position="37"/>
    </location>
    <ligand>
        <name>ATP</name>
        <dbReference type="ChEBI" id="CHEBI:30616"/>
    </ligand>
</feature>
<dbReference type="GO" id="GO:0002143">
    <property type="term" value="P:tRNA wobble position uridine thiolation"/>
    <property type="evidence" value="ECO:0007669"/>
    <property type="project" value="TreeGrafter"/>
</dbReference>
<proteinExistence type="inferred from homology"/>
<dbReference type="InterPro" id="IPR023382">
    <property type="entry name" value="MnmA-like_central_sf"/>
</dbReference>
<keyword evidence="7 10" id="KW-1015">Disulfide bond</keyword>
<feature type="binding site" evidence="10">
    <location>
        <begin position="11"/>
        <end position="18"/>
    </location>
    <ligand>
        <name>ATP</name>
        <dbReference type="ChEBI" id="CHEBI:30616"/>
    </ligand>
</feature>
<evidence type="ECO:0000256" key="4">
    <source>
        <dbReference type="ARBA" id="ARBA00022741"/>
    </source>
</evidence>
<gene>
    <name evidence="10" type="primary">mnmA</name>
    <name evidence="13" type="ORF">MAMA39_05250</name>
</gene>
<feature type="active site" description="Nucleophile" evidence="10">
    <location>
        <position position="112"/>
    </location>
</feature>
<comment type="subcellular location">
    <subcellularLocation>
        <location evidence="10">Cytoplasm</location>
    </subcellularLocation>
</comment>
<dbReference type="NCBIfam" id="NF001138">
    <property type="entry name" value="PRK00143.1"/>
    <property type="match status" value="1"/>
</dbReference>
<feature type="active site" description="Cysteine persulfide intermediate" evidence="10">
    <location>
        <position position="209"/>
    </location>
</feature>
<dbReference type="Gene3D" id="3.40.50.620">
    <property type="entry name" value="HUPs"/>
    <property type="match status" value="1"/>
</dbReference>
<keyword evidence="3 10" id="KW-0819">tRNA processing</keyword>
<keyword evidence="14" id="KW-1185">Reference proteome</keyword>
<dbReference type="SUPFAM" id="SSF52402">
    <property type="entry name" value="Adenine nucleotide alpha hydrolases-like"/>
    <property type="match status" value="1"/>
</dbReference>
<name>A0A292IIY0_9MOLU</name>
<reference evidence="13 14" key="1">
    <citation type="journal article" date="2015" name="Clin. Infect. Dis.">
        <title>Genomic Investigations unmask Mycoplasma amphoriforme, a new respiratory pathogen.</title>
        <authorList>
            <person name="Gillespie S.H."/>
            <person name="Ling C.L."/>
            <person name="Oravcova K."/>
            <person name="Pinheiro M."/>
            <person name="Wells L."/>
            <person name="Bryant J.M."/>
            <person name="McHugh T.D."/>
            <person name="Bebear C."/>
            <person name="Webster D."/>
            <person name="Harris S.R."/>
            <person name="Seth-Smith H.M."/>
            <person name="Thomson N.R."/>
        </authorList>
    </citation>
    <scope>NUCLEOTIDE SEQUENCE [LARGE SCALE GENOMIC DNA]</scope>
    <source>
        <strain evidence="13 14">A39</strain>
    </source>
</reference>
<comment type="catalytic activity">
    <reaction evidence="8 10">
        <text>S-sulfanyl-L-cysteinyl-[protein] + uridine(34) in tRNA + AH2 + ATP = 2-thiouridine(34) in tRNA + L-cysteinyl-[protein] + A + AMP + diphosphate + H(+)</text>
        <dbReference type="Rhea" id="RHEA:47032"/>
        <dbReference type="Rhea" id="RHEA-COMP:10131"/>
        <dbReference type="Rhea" id="RHEA-COMP:11726"/>
        <dbReference type="Rhea" id="RHEA-COMP:11727"/>
        <dbReference type="Rhea" id="RHEA-COMP:11728"/>
        <dbReference type="ChEBI" id="CHEBI:13193"/>
        <dbReference type="ChEBI" id="CHEBI:15378"/>
        <dbReference type="ChEBI" id="CHEBI:17499"/>
        <dbReference type="ChEBI" id="CHEBI:29950"/>
        <dbReference type="ChEBI" id="CHEBI:30616"/>
        <dbReference type="ChEBI" id="CHEBI:33019"/>
        <dbReference type="ChEBI" id="CHEBI:61963"/>
        <dbReference type="ChEBI" id="CHEBI:65315"/>
        <dbReference type="ChEBI" id="CHEBI:87170"/>
        <dbReference type="ChEBI" id="CHEBI:456215"/>
        <dbReference type="EC" id="2.8.1.13"/>
    </reaction>
</comment>
<keyword evidence="5 10" id="KW-0067">ATP-binding</keyword>
<protein>
    <recommendedName>
        <fullName evidence="10">tRNA-specific 2-thiouridylase MnmA</fullName>
        <ecNumber evidence="10">2.8.1.13</ecNumber>
    </recommendedName>
</protein>
<feature type="site" description="Interaction with tRNA" evidence="10">
    <location>
        <position position="355"/>
    </location>
</feature>
<evidence type="ECO:0000256" key="8">
    <source>
        <dbReference type="ARBA" id="ARBA00051542"/>
    </source>
</evidence>
<evidence type="ECO:0000256" key="6">
    <source>
        <dbReference type="ARBA" id="ARBA00022884"/>
    </source>
</evidence>
<dbReference type="EC" id="2.8.1.13" evidence="10"/>
<dbReference type="GO" id="GO:0103016">
    <property type="term" value="F:tRNA-uridine 2-sulfurtransferase activity"/>
    <property type="evidence" value="ECO:0007669"/>
    <property type="project" value="UniProtKB-EC"/>
</dbReference>
<comment type="function">
    <text evidence="9 10">Catalyzes the 2-thiolation of uridine at the wobble position (U34) of tRNA, leading to the formation of s(2)U34.</text>
</comment>
<evidence type="ECO:0000256" key="9">
    <source>
        <dbReference type="ARBA" id="ARBA00056575"/>
    </source>
</evidence>
<dbReference type="Pfam" id="PF20259">
    <property type="entry name" value="tRNA_Me_trans_M"/>
    <property type="match status" value="1"/>
</dbReference>
<dbReference type="Proteomes" id="UP000261764">
    <property type="component" value="Chromosome I"/>
</dbReference>
<dbReference type="GO" id="GO:0000049">
    <property type="term" value="F:tRNA binding"/>
    <property type="evidence" value="ECO:0007669"/>
    <property type="project" value="UniProtKB-KW"/>
</dbReference>
<keyword evidence="6 10" id="KW-0694">RNA-binding</keyword>
<feature type="domain" description="tRNA-specific 2-thiouridylase MnmA-like central" evidence="12">
    <location>
        <begin position="219"/>
        <end position="282"/>
    </location>
</feature>
<sequence length="377" mass="43200">MKKSKKLAVLGLSGGVDSAVSAYLLQQSGYEVIGIFMQNWDPIINGDFQGHKKLTTSGCSAIADFQDAKAIAEKLQIKLIKVNFVQKYWDDVFQKTLNEFKQGLTPNPDILCNQFIKFGTMLQYVKRHYPNAKFATGHYAKLVNLDNHYLLQIPIDTNKDQTYFLCNLNKTQLKDCLFPLADLNKTEVRQIAQHLNLIVAYKKDSTGICFIGERKFKLFLENYFQKKPGKIILYPQKKVIGKHDGLMFYTIGQRKGLAVNHPLNEPIFVFRKNKSKNELHVVGQSFQDQYLISKQATIKNFNWIYDDHLKPKINEKVLVRFRHRQPLIESYIKKYGKDAVVLCYPSGSKAVTPGQYAVLYSQEKICLGGGRIITTKK</sequence>
<feature type="site" description="Interaction with tRNA" evidence="10">
    <location>
        <position position="138"/>
    </location>
</feature>
<dbReference type="Gene3D" id="2.40.30.10">
    <property type="entry name" value="Translation factors"/>
    <property type="match status" value="1"/>
</dbReference>
<dbReference type="InterPro" id="IPR004506">
    <property type="entry name" value="MnmA-like"/>
</dbReference>
<dbReference type="RefSeq" id="WP_343251270.1">
    <property type="nucleotide sequence ID" value="NZ_HG937516.1"/>
</dbReference>
<evidence type="ECO:0000313" key="14">
    <source>
        <dbReference type="Proteomes" id="UP000261764"/>
    </source>
</evidence>
<feature type="region of interest" description="Interaction with tRNA" evidence="10">
    <location>
        <begin position="159"/>
        <end position="161"/>
    </location>
</feature>
<dbReference type="NCBIfam" id="TIGR00420">
    <property type="entry name" value="trmU"/>
    <property type="match status" value="1"/>
</dbReference>
<feature type="domain" description="tRNA-specific 2-thiouridylase MnmA-like C-terminal" evidence="11">
    <location>
        <begin position="294"/>
        <end position="372"/>
    </location>
</feature>
<comment type="similarity">
    <text evidence="10">Belongs to the MnmA/TRMU family.</text>
</comment>
<dbReference type="Pfam" id="PF03054">
    <property type="entry name" value="tRNA_Me_trans"/>
    <property type="match status" value="1"/>
</dbReference>
<feature type="disulfide bond" description="Alternate" evidence="10">
    <location>
        <begin position="112"/>
        <end position="209"/>
    </location>
</feature>
<dbReference type="GO" id="GO:0005524">
    <property type="term" value="F:ATP binding"/>
    <property type="evidence" value="ECO:0007669"/>
    <property type="project" value="UniProtKB-KW"/>
</dbReference>
<feature type="binding site" evidence="10">
    <location>
        <position position="137"/>
    </location>
    <ligand>
        <name>ATP</name>
        <dbReference type="ChEBI" id="CHEBI:30616"/>
    </ligand>
</feature>
<accession>A0A292IIY0</accession>
<evidence type="ECO:0000256" key="7">
    <source>
        <dbReference type="ARBA" id="ARBA00023157"/>
    </source>
</evidence>
<dbReference type="PANTHER" id="PTHR11933:SF5">
    <property type="entry name" value="MITOCHONDRIAL TRNA-SPECIFIC 2-THIOURIDYLASE 1"/>
    <property type="match status" value="1"/>
</dbReference>
<comment type="caution">
    <text evidence="10">Lacks conserved residue(s) required for the propagation of feature annotation.</text>
</comment>
<dbReference type="FunFam" id="2.30.30.280:FF:000001">
    <property type="entry name" value="tRNA-specific 2-thiouridylase MnmA"/>
    <property type="match status" value="1"/>
</dbReference>
<dbReference type="EMBL" id="HG937516">
    <property type="protein sequence ID" value="CDN40643.1"/>
    <property type="molecule type" value="Genomic_DNA"/>
</dbReference>
<dbReference type="AlphaFoldDB" id="A0A292IIY0"/>
<evidence type="ECO:0000313" key="13">
    <source>
        <dbReference type="EMBL" id="CDN40643.1"/>
    </source>
</evidence>
<dbReference type="HAMAP" id="MF_00144">
    <property type="entry name" value="tRNA_thiouridyl_MnmA"/>
    <property type="match status" value="1"/>
</dbReference>
<dbReference type="Pfam" id="PF20258">
    <property type="entry name" value="tRNA_Me_trans_C"/>
    <property type="match status" value="1"/>
</dbReference>
<dbReference type="GO" id="GO:0005737">
    <property type="term" value="C:cytoplasm"/>
    <property type="evidence" value="ECO:0007669"/>
    <property type="project" value="UniProtKB-SubCell"/>
</dbReference>
<dbReference type="CDD" id="cd01998">
    <property type="entry name" value="MnmA_TRMU-like"/>
    <property type="match status" value="1"/>
</dbReference>
<organism evidence="13 14">
    <name type="scientific">Mycoplasma amphoriforme A39</name>
    <dbReference type="NCBI Taxonomy" id="572419"/>
    <lineage>
        <taxon>Bacteria</taxon>
        <taxon>Bacillati</taxon>
        <taxon>Mycoplasmatota</taxon>
        <taxon>Mollicutes</taxon>
        <taxon>Mycoplasmataceae</taxon>
        <taxon>Mycoplasma</taxon>
    </lineage>
</organism>
<feature type="region of interest" description="Interaction with target base in tRNA" evidence="10">
    <location>
        <begin position="107"/>
        <end position="109"/>
    </location>
</feature>
<evidence type="ECO:0000256" key="10">
    <source>
        <dbReference type="HAMAP-Rule" id="MF_00144"/>
    </source>
</evidence>
<dbReference type="Gene3D" id="2.30.30.280">
    <property type="entry name" value="Adenine nucleotide alpha hydrolases-like domains"/>
    <property type="match status" value="1"/>
</dbReference>
<dbReference type="InterPro" id="IPR046884">
    <property type="entry name" value="MnmA-like_central"/>
</dbReference>
<keyword evidence="10" id="KW-0963">Cytoplasm</keyword>
<dbReference type="InterPro" id="IPR014729">
    <property type="entry name" value="Rossmann-like_a/b/a_fold"/>
</dbReference>
<evidence type="ECO:0000259" key="11">
    <source>
        <dbReference type="Pfam" id="PF20258"/>
    </source>
</evidence>
<keyword evidence="1 10" id="KW-0820">tRNA-binding</keyword>
<keyword evidence="4 10" id="KW-0547">Nucleotide-binding</keyword>
<dbReference type="PANTHER" id="PTHR11933">
    <property type="entry name" value="TRNA 5-METHYLAMINOMETHYL-2-THIOURIDYLATE -METHYLTRANSFERASE"/>
    <property type="match status" value="1"/>
</dbReference>
<evidence type="ECO:0000259" key="12">
    <source>
        <dbReference type="Pfam" id="PF20259"/>
    </source>
</evidence>
<evidence type="ECO:0000256" key="1">
    <source>
        <dbReference type="ARBA" id="ARBA00022555"/>
    </source>
</evidence>